<evidence type="ECO:0000256" key="1">
    <source>
        <dbReference type="SAM" id="Coils"/>
    </source>
</evidence>
<evidence type="ECO:0000256" key="2">
    <source>
        <dbReference type="SAM" id="MobiDB-lite"/>
    </source>
</evidence>
<dbReference type="AlphaFoldDB" id="A0A4Z1NGH0"/>
<feature type="compositionally biased region" description="Basic residues" evidence="2">
    <location>
        <begin position="107"/>
        <end position="118"/>
    </location>
</feature>
<proteinExistence type="predicted"/>
<reference evidence="3 4" key="1">
    <citation type="submission" date="2019-04" db="EMBL/GenBank/DDBJ databases">
        <title>High contiguity whole genome sequence and gene annotation resource for two Venturia nashicola isolates.</title>
        <authorList>
            <person name="Prokchorchik M."/>
            <person name="Won K."/>
            <person name="Lee Y."/>
            <person name="Choi E.D."/>
            <person name="Segonzac C."/>
            <person name="Sohn K.H."/>
        </authorList>
    </citation>
    <scope>NUCLEOTIDE SEQUENCE [LARGE SCALE GENOMIC DNA]</scope>
    <source>
        <strain evidence="3 4">PRI2</strain>
    </source>
</reference>
<feature type="compositionally biased region" description="Polar residues" evidence="2">
    <location>
        <begin position="247"/>
        <end position="269"/>
    </location>
</feature>
<protein>
    <submittedName>
        <fullName evidence="3">Uncharacterized protein</fullName>
    </submittedName>
</protein>
<dbReference type="Proteomes" id="UP000298493">
    <property type="component" value="Unassembled WGS sequence"/>
</dbReference>
<keyword evidence="4" id="KW-1185">Reference proteome</keyword>
<name>A0A4Z1NGH0_9PEZI</name>
<keyword evidence="1" id="KW-0175">Coiled coil</keyword>
<organism evidence="3 4">
    <name type="scientific">Venturia nashicola</name>
    <dbReference type="NCBI Taxonomy" id="86259"/>
    <lineage>
        <taxon>Eukaryota</taxon>
        <taxon>Fungi</taxon>
        <taxon>Dikarya</taxon>
        <taxon>Ascomycota</taxon>
        <taxon>Pezizomycotina</taxon>
        <taxon>Dothideomycetes</taxon>
        <taxon>Pleosporomycetidae</taxon>
        <taxon>Venturiales</taxon>
        <taxon>Venturiaceae</taxon>
        <taxon>Venturia</taxon>
    </lineage>
</organism>
<feature type="region of interest" description="Disordered" evidence="2">
    <location>
        <begin position="178"/>
        <end position="317"/>
    </location>
</feature>
<comment type="caution">
    <text evidence="3">The sequence shown here is derived from an EMBL/GenBank/DDBJ whole genome shotgun (WGS) entry which is preliminary data.</text>
</comment>
<sequence length="317" mass="36067">MEMEPRSIDSLQLAQQDQEMEEEASKASAAAKEPESKIAERVQANLHSAKEQTAKPKPKLTRMQKEIADYNKPPLPRTDVQITHYNKPPIPRTDEQITQEPEEITKKKSNSHLSRRALSHPPEDLMVAGARILAMIKKDSPERRRAYKILEEMKTEKAREQEETKILDELNMAKIREQEETVKLPPASKPTVASENPFVVQHTPALSPNKNRQVDDNNVPQKSKLVERDLTKLAPLNNYGKTDLDAPTTNPTAKSENPLSLQQAAATSTNRKRKRENGNNNVPQKSSFERELAKLAPYNSFGRTELGELSRRRRRDF</sequence>
<feature type="region of interest" description="Disordered" evidence="2">
    <location>
        <begin position="1"/>
        <end position="122"/>
    </location>
</feature>
<feature type="compositionally biased region" description="Polar residues" evidence="2">
    <location>
        <begin position="204"/>
        <end position="221"/>
    </location>
</feature>
<evidence type="ECO:0000313" key="3">
    <source>
        <dbReference type="EMBL" id="TID14553.1"/>
    </source>
</evidence>
<dbReference type="EMBL" id="SNSC02000022">
    <property type="protein sequence ID" value="TID14553.1"/>
    <property type="molecule type" value="Genomic_DNA"/>
</dbReference>
<feature type="compositionally biased region" description="Basic and acidic residues" evidence="2">
    <location>
        <begin position="305"/>
        <end position="317"/>
    </location>
</feature>
<evidence type="ECO:0000313" key="4">
    <source>
        <dbReference type="Proteomes" id="UP000298493"/>
    </source>
</evidence>
<accession>A0A4Z1NGH0</accession>
<feature type="coiled-coil region" evidence="1">
    <location>
        <begin position="143"/>
        <end position="170"/>
    </location>
</feature>
<gene>
    <name evidence="3" type="ORF">E6O75_ATG08699</name>
</gene>